<dbReference type="RefSeq" id="WP_243071379.1">
    <property type="nucleotide sequence ID" value="NZ_JAIVFL010000001.1"/>
</dbReference>
<protein>
    <submittedName>
        <fullName evidence="1">Transcriptional regulator</fullName>
    </submittedName>
</protein>
<sequence>MREKSRLDALLKTGQVDGVEADRAKPGRPPLMFRAVPGMDPAGPRDYRMLAGTLADAISRGRDPAGRACAKHLTEPANTPRRGQAIDRLTDLLTDLGFAPEKHSGTTDVDKIGLRNCPFLELARTRREMICPVHLGLMQGALAAWEAPIAVDA</sequence>
<keyword evidence="2" id="KW-1185">Reference proteome</keyword>
<dbReference type="EMBL" id="JAIVFL010000001">
    <property type="protein sequence ID" value="MCI4675017.1"/>
    <property type="molecule type" value="Genomic_DNA"/>
</dbReference>
<dbReference type="Proteomes" id="UP001139068">
    <property type="component" value="Unassembled WGS sequence"/>
</dbReference>
<proteinExistence type="predicted"/>
<organism evidence="1 2">
    <name type="scientific">Candidatus Mycolicibacterium alkanivorans</name>
    <dbReference type="NCBI Taxonomy" id="2954114"/>
    <lineage>
        <taxon>Bacteria</taxon>
        <taxon>Bacillati</taxon>
        <taxon>Actinomycetota</taxon>
        <taxon>Actinomycetes</taxon>
        <taxon>Mycobacteriales</taxon>
        <taxon>Mycobacteriaceae</taxon>
        <taxon>Mycolicibacterium</taxon>
    </lineage>
</organism>
<name>A0ABS9YV41_9MYCO</name>
<comment type="caution">
    <text evidence="1">The sequence shown here is derived from an EMBL/GenBank/DDBJ whole genome shotgun (WGS) entry which is preliminary data.</text>
</comment>
<evidence type="ECO:0000313" key="1">
    <source>
        <dbReference type="EMBL" id="MCI4675017.1"/>
    </source>
</evidence>
<gene>
    <name evidence="1" type="ORF">K9U37_08970</name>
</gene>
<accession>A0ABS9YV41</accession>
<evidence type="ECO:0000313" key="2">
    <source>
        <dbReference type="Proteomes" id="UP001139068"/>
    </source>
</evidence>
<reference evidence="1" key="1">
    <citation type="journal article" date="2022" name="ISME J.">
        <title>Identification of active gaseous-alkane degraders at natural gas seeps.</title>
        <authorList>
            <person name="Farhan Ul Haque M."/>
            <person name="Hernandez M."/>
            <person name="Crombie A.T."/>
            <person name="Murrell J.C."/>
        </authorList>
    </citation>
    <scope>NUCLEOTIDE SEQUENCE</scope>
    <source>
        <strain evidence="1">ANDR5</strain>
    </source>
</reference>